<organism evidence="1 2">
    <name type="scientific">Cucurbitaria berberidis CBS 394.84</name>
    <dbReference type="NCBI Taxonomy" id="1168544"/>
    <lineage>
        <taxon>Eukaryota</taxon>
        <taxon>Fungi</taxon>
        <taxon>Dikarya</taxon>
        <taxon>Ascomycota</taxon>
        <taxon>Pezizomycotina</taxon>
        <taxon>Dothideomycetes</taxon>
        <taxon>Pleosporomycetidae</taxon>
        <taxon>Pleosporales</taxon>
        <taxon>Pleosporineae</taxon>
        <taxon>Cucurbitariaceae</taxon>
        <taxon>Cucurbitaria</taxon>
    </lineage>
</organism>
<dbReference type="AlphaFoldDB" id="A0A9P4GNV0"/>
<reference evidence="1" key="1">
    <citation type="submission" date="2020-01" db="EMBL/GenBank/DDBJ databases">
        <authorList>
            <consortium name="DOE Joint Genome Institute"/>
            <person name="Haridas S."/>
            <person name="Albert R."/>
            <person name="Binder M."/>
            <person name="Bloem J."/>
            <person name="Labutti K."/>
            <person name="Salamov A."/>
            <person name="Andreopoulos B."/>
            <person name="Baker S.E."/>
            <person name="Barry K."/>
            <person name="Bills G."/>
            <person name="Bluhm B.H."/>
            <person name="Cannon C."/>
            <person name="Castanera R."/>
            <person name="Culley D.E."/>
            <person name="Daum C."/>
            <person name="Ezra D."/>
            <person name="Gonzalez J.B."/>
            <person name="Henrissat B."/>
            <person name="Kuo A."/>
            <person name="Liang C."/>
            <person name="Lipzen A."/>
            <person name="Lutzoni F."/>
            <person name="Magnuson J."/>
            <person name="Mondo S."/>
            <person name="Nolan M."/>
            <person name="Ohm R."/>
            <person name="Pangilinan J."/>
            <person name="Park H.-J."/>
            <person name="Ramirez L."/>
            <person name="Alfaro M."/>
            <person name="Sun H."/>
            <person name="Tritt A."/>
            <person name="Yoshinaga Y."/>
            <person name="Zwiers L.-H."/>
            <person name="Turgeon B.G."/>
            <person name="Goodwin S.B."/>
            <person name="Spatafora J.W."/>
            <person name="Crous P.W."/>
            <person name="Grigoriev I.V."/>
        </authorList>
    </citation>
    <scope>NUCLEOTIDE SEQUENCE</scope>
    <source>
        <strain evidence="1">CBS 394.84</strain>
    </source>
</reference>
<evidence type="ECO:0000313" key="1">
    <source>
        <dbReference type="EMBL" id="KAF1848607.1"/>
    </source>
</evidence>
<dbReference type="Proteomes" id="UP000800039">
    <property type="component" value="Unassembled WGS sequence"/>
</dbReference>
<gene>
    <name evidence="1" type="ORF">K460DRAFT_403889</name>
</gene>
<sequence>MSSAQLRKGIQPTLLTLPGEIRNRICQYALSCEMLRLALPVVGTSPPSPLLDSRLAVPRPILIDAAVQDLTKVIEFNQVKFACRQLYAETAGVELKYNHLLITRRWNFEDSVCEQFLQLAKHVQAKLHWLAASTVLLADVRPHILTELRKDISITTYPISANMVTKVASWCKDHLSVQVHIVLPGFRPSNGDMLDPVSFTGDRESLLITLADILVGKHIRIILPPGSRSRCPEAARDFMTSWGL</sequence>
<dbReference type="OrthoDB" id="4790878at2759"/>
<dbReference type="EMBL" id="ML976615">
    <property type="protein sequence ID" value="KAF1848607.1"/>
    <property type="molecule type" value="Genomic_DNA"/>
</dbReference>
<comment type="caution">
    <text evidence="1">The sequence shown here is derived from an EMBL/GenBank/DDBJ whole genome shotgun (WGS) entry which is preliminary data.</text>
</comment>
<dbReference type="RefSeq" id="XP_040791170.1">
    <property type="nucleotide sequence ID" value="XM_040936670.1"/>
</dbReference>
<accession>A0A9P4GNV0</accession>
<evidence type="ECO:0000313" key="2">
    <source>
        <dbReference type="Proteomes" id="UP000800039"/>
    </source>
</evidence>
<name>A0A9P4GNV0_9PLEO</name>
<proteinExistence type="predicted"/>
<keyword evidence="2" id="KW-1185">Reference proteome</keyword>
<protein>
    <submittedName>
        <fullName evidence="1">Uncharacterized protein</fullName>
    </submittedName>
</protein>
<dbReference type="GeneID" id="63853920"/>